<dbReference type="GO" id="GO:0005886">
    <property type="term" value="C:plasma membrane"/>
    <property type="evidence" value="ECO:0007669"/>
    <property type="project" value="UniProtKB-SubCell"/>
</dbReference>
<evidence type="ECO:0000256" key="6">
    <source>
        <dbReference type="ARBA" id="ARBA00023136"/>
    </source>
</evidence>
<evidence type="ECO:0000256" key="7">
    <source>
        <dbReference type="SAM" id="Phobius"/>
    </source>
</evidence>
<dbReference type="InterPro" id="IPR027417">
    <property type="entry name" value="P-loop_NTPase"/>
</dbReference>
<evidence type="ECO:0000256" key="1">
    <source>
        <dbReference type="ARBA" id="ARBA00004651"/>
    </source>
</evidence>
<evidence type="ECO:0000256" key="5">
    <source>
        <dbReference type="ARBA" id="ARBA00022989"/>
    </source>
</evidence>
<keyword evidence="2 7" id="KW-0812">Transmembrane</keyword>
<feature type="transmembrane region" description="Helical" evidence="7">
    <location>
        <begin position="173"/>
        <end position="190"/>
    </location>
</feature>
<evidence type="ECO:0000313" key="9">
    <source>
        <dbReference type="EMBL" id="OGI71774.1"/>
    </source>
</evidence>
<dbReference type="Proteomes" id="UP000179686">
    <property type="component" value="Unassembled WGS sequence"/>
</dbReference>
<dbReference type="InterPro" id="IPR017871">
    <property type="entry name" value="ABC_transporter-like_CS"/>
</dbReference>
<evidence type="ECO:0000313" key="10">
    <source>
        <dbReference type="Proteomes" id="UP000179686"/>
    </source>
</evidence>
<dbReference type="InterPro" id="IPR003593">
    <property type="entry name" value="AAA+_ATPase"/>
</dbReference>
<dbReference type="STRING" id="1801752.A3J61_00075"/>
<feature type="domain" description="ABC transporter" evidence="8">
    <location>
        <begin position="354"/>
        <end position="597"/>
    </location>
</feature>
<keyword evidence="4" id="KW-0067">ATP-binding</keyword>
<feature type="transmembrane region" description="Helical" evidence="7">
    <location>
        <begin position="262"/>
        <end position="282"/>
    </location>
</feature>
<name>A0A1F6VQ83_9BACT</name>
<dbReference type="GO" id="GO:0016887">
    <property type="term" value="F:ATP hydrolysis activity"/>
    <property type="evidence" value="ECO:0007669"/>
    <property type="project" value="InterPro"/>
</dbReference>
<evidence type="ECO:0000256" key="2">
    <source>
        <dbReference type="ARBA" id="ARBA00022692"/>
    </source>
</evidence>
<evidence type="ECO:0000259" key="8">
    <source>
        <dbReference type="PROSITE" id="PS50893"/>
    </source>
</evidence>
<feature type="transmembrane region" description="Helical" evidence="7">
    <location>
        <begin position="26"/>
        <end position="46"/>
    </location>
</feature>
<comment type="subcellular location">
    <subcellularLocation>
        <location evidence="1">Cell membrane</location>
        <topology evidence="1">Multi-pass membrane protein</topology>
    </subcellularLocation>
</comment>
<organism evidence="9 10">
    <name type="scientific">Candidatus Nomurabacteria bacterium RIFCSPHIGHO2_02_FULL_38_15</name>
    <dbReference type="NCBI Taxonomy" id="1801752"/>
    <lineage>
        <taxon>Bacteria</taxon>
        <taxon>Candidatus Nomuraibacteriota</taxon>
    </lineage>
</organism>
<evidence type="ECO:0000256" key="4">
    <source>
        <dbReference type="ARBA" id="ARBA00022840"/>
    </source>
</evidence>
<dbReference type="GO" id="GO:0005524">
    <property type="term" value="F:ATP binding"/>
    <property type="evidence" value="ECO:0007669"/>
    <property type="project" value="UniProtKB-KW"/>
</dbReference>
<dbReference type="Gene3D" id="1.20.1560.10">
    <property type="entry name" value="ABC transporter type 1, transmembrane domain"/>
    <property type="match status" value="1"/>
</dbReference>
<dbReference type="PROSITE" id="PS00211">
    <property type="entry name" value="ABC_TRANSPORTER_1"/>
    <property type="match status" value="1"/>
</dbReference>
<comment type="caution">
    <text evidence="9">The sequence shown here is derived from an EMBL/GenBank/DDBJ whole genome shotgun (WGS) entry which is preliminary data.</text>
</comment>
<dbReference type="SUPFAM" id="SSF90123">
    <property type="entry name" value="ABC transporter transmembrane region"/>
    <property type="match status" value="1"/>
</dbReference>
<feature type="transmembrane region" description="Helical" evidence="7">
    <location>
        <begin position="294"/>
        <end position="313"/>
    </location>
</feature>
<keyword evidence="5 7" id="KW-1133">Transmembrane helix</keyword>
<dbReference type="Pfam" id="PF00005">
    <property type="entry name" value="ABC_tran"/>
    <property type="match status" value="1"/>
</dbReference>
<feature type="transmembrane region" description="Helical" evidence="7">
    <location>
        <begin position="71"/>
        <end position="95"/>
    </location>
</feature>
<dbReference type="SUPFAM" id="SSF52540">
    <property type="entry name" value="P-loop containing nucleoside triphosphate hydrolases"/>
    <property type="match status" value="1"/>
</dbReference>
<proteinExistence type="predicted"/>
<dbReference type="AlphaFoldDB" id="A0A1F6VQ83"/>
<dbReference type="GO" id="GO:0015421">
    <property type="term" value="F:ABC-type oligopeptide transporter activity"/>
    <property type="evidence" value="ECO:0007669"/>
    <property type="project" value="TreeGrafter"/>
</dbReference>
<reference evidence="9 10" key="1">
    <citation type="journal article" date="2016" name="Nat. Commun.">
        <title>Thousands of microbial genomes shed light on interconnected biogeochemical processes in an aquifer system.</title>
        <authorList>
            <person name="Anantharaman K."/>
            <person name="Brown C.T."/>
            <person name="Hug L.A."/>
            <person name="Sharon I."/>
            <person name="Castelle C.J."/>
            <person name="Probst A.J."/>
            <person name="Thomas B.C."/>
            <person name="Singh A."/>
            <person name="Wilkins M.J."/>
            <person name="Karaoz U."/>
            <person name="Brodie E.L."/>
            <person name="Williams K.H."/>
            <person name="Hubbard S.S."/>
            <person name="Banfield J.F."/>
        </authorList>
    </citation>
    <scope>NUCLEOTIDE SEQUENCE [LARGE SCALE GENOMIC DNA]</scope>
</reference>
<evidence type="ECO:0000256" key="3">
    <source>
        <dbReference type="ARBA" id="ARBA00022741"/>
    </source>
</evidence>
<dbReference type="InterPro" id="IPR039421">
    <property type="entry name" value="Type_1_exporter"/>
</dbReference>
<dbReference type="PANTHER" id="PTHR43394:SF1">
    <property type="entry name" value="ATP-BINDING CASSETTE SUB-FAMILY B MEMBER 10, MITOCHONDRIAL"/>
    <property type="match status" value="1"/>
</dbReference>
<dbReference type="PANTHER" id="PTHR43394">
    <property type="entry name" value="ATP-DEPENDENT PERMEASE MDL1, MITOCHONDRIAL"/>
    <property type="match status" value="1"/>
</dbReference>
<feature type="transmembrane region" description="Helical" evidence="7">
    <location>
        <begin position="148"/>
        <end position="167"/>
    </location>
</feature>
<gene>
    <name evidence="9" type="ORF">A3J61_00075</name>
</gene>
<keyword evidence="6 7" id="KW-0472">Membrane</keyword>
<dbReference type="InterPro" id="IPR003439">
    <property type="entry name" value="ABC_transporter-like_ATP-bd"/>
</dbReference>
<dbReference type="PROSITE" id="PS50893">
    <property type="entry name" value="ABC_TRANSPORTER_2"/>
    <property type="match status" value="1"/>
</dbReference>
<dbReference type="InterPro" id="IPR036640">
    <property type="entry name" value="ABC1_TM_sf"/>
</dbReference>
<dbReference type="SMART" id="SM00382">
    <property type="entry name" value="AAA"/>
    <property type="match status" value="1"/>
</dbReference>
<protein>
    <recommendedName>
        <fullName evidence="8">ABC transporter domain-containing protein</fullName>
    </recommendedName>
</protein>
<sequence length="603" mass="69784">MKDFKELIKDLPDIFRKTVRIYKDSWNISGFYFFGYAIFAIILAFVPYVRNWAQGNIINALQLNITTINDIYLQVLLFLGAIILPGVVSIFSNYLEKIDHFQISAHYENEIIKKGLSINPQLREDQDFTNLANKINEKGVYVFGNFKSYSLAVFLDVIVLVVVSITLFHFSKMALVIILITSIPTLIANIKYGKSSWFIWGNDIDTEKRKKFWRYRDYIEKFSSYIELHLTKSGEYFKNFRKDFLDEAFYKQSTNEKKLKDWSFLAGIINWTGIVFVSIYFINQVINKELLVGSFIFVLSLVTGYTLTLTSLFRNISLMYPDYKYLANFFEFLDFKNSIQNTGTQKLANTAPVIEFKNVYFKYPDSVNYVLEDFSLKIEAGDKLAVIGLNGAGKTTFVKLLCRFYDPTEGEILFNGVNIKEYDLESWYEILGVLFQEYGKYEIPLNELVMLGRYDEGIDLKIADKNIKHALKLSEAEFIKSLPNKEKTQLGKQFTGGVDVSVGQWQKLAIARMFYRDPAVMVLDEPTSSIDAEAEMKIFETLEKFSKSKTVIMISHRFSTVRNADKICVINEGRVYEYGTHEELLNLNGEYARLFNLQAEGYK</sequence>
<dbReference type="EMBL" id="MFUC01000023">
    <property type="protein sequence ID" value="OGI71774.1"/>
    <property type="molecule type" value="Genomic_DNA"/>
</dbReference>
<accession>A0A1F6VQ83</accession>
<keyword evidence="3" id="KW-0547">Nucleotide-binding</keyword>
<dbReference type="Gene3D" id="3.40.50.300">
    <property type="entry name" value="P-loop containing nucleotide triphosphate hydrolases"/>
    <property type="match status" value="1"/>
</dbReference>